<reference evidence="6 7" key="1">
    <citation type="submission" date="2017-11" db="EMBL/GenBank/DDBJ databases">
        <title>Sphingomonas oleivorans sp. nov., isolated from oil-contaminated soil.</title>
        <authorList>
            <person name="Wang L."/>
            <person name="Chen L."/>
        </authorList>
    </citation>
    <scope>NUCLEOTIDE SEQUENCE [LARGE SCALE GENOMIC DNA]</scope>
    <source>
        <strain evidence="6 7">K101</strain>
    </source>
</reference>
<comment type="caution">
    <text evidence="6">The sequence shown here is derived from an EMBL/GenBank/DDBJ whole genome shotgun (WGS) entry which is preliminary data.</text>
</comment>
<organism evidence="6 7">
    <name type="scientific">Edaphosphingomonas fennica</name>
    <dbReference type="NCBI Taxonomy" id="114404"/>
    <lineage>
        <taxon>Bacteria</taxon>
        <taxon>Pseudomonadati</taxon>
        <taxon>Pseudomonadota</taxon>
        <taxon>Alphaproteobacteria</taxon>
        <taxon>Sphingomonadales</taxon>
        <taxon>Rhizorhabdaceae</taxon>
        <taxon>Edaphosphingomonas</taxon>
    </lineage>
</organism>
<sequence length="130" mass="14217">MNQTIRGGCFCGACRYETGAEPINVRACHCRACQKVTGGPFYARVLVPADTLSISGPVHWFASSPDVRRGFCPHCGSSLFSERSSINAIGLTMGTLDEPERFQPTDHIWVSCKQPWIVLPDGPPQHQEGL</sequence>
<keyword evidence="7" id="KW-1185">Reference proteome</keyword>
<dbReference type="RefSeq" id="WP_107393648.1">
    <property type="nucleotide sequence ID" value="NZ_PHHF01000003.1"/>
</dbReference>
<evidence type="ECO:0000313" key="7">
    <source>
        <dbReference type="Proteomes" id="UP000241206"/>
    </source>
</evidence>
<dbReference type="PANTHER" id="PTHR33337:SF40">
    <property type="entry name" value="CENP-V_GFA DOMAIN-CONTAINING PROTEIN-RELATED"/>
    <property type="match status" value="1"/>
</dbReference>
<evidence type="ECO:0000313" key="6">
    <source>
        <dbReference type="EMBL" id="PTD27838.1"/>
    </source>
</evidence>
<accession>A0A2T4I8E5</accession>
<feature type="domain" description="CENP-V/GFA" evidence="5">
    <location>
        <begin position="5"/>
        <end position="106"/>
    </location>
</feature>
<gene>
    <name evidence="6" type="ORF">CV103_00910</name>
</gene>
<dbReference type="Gene3D" id="3.90.1590.10">
    <property type="entry name" value="glutathione-dependent formaldehyde- activating enzyme (gfa)"/>
    <property type="match status" value="1"/>
</dbReference>
<dbReference type="EMBL" id="PHHF01000003">
    <property type="protein sequence ID" value="PTD27838.1"/>
    <property type="molecule type" value="Genomic_DNA"/>
</dbReference>
<keyword evidence="2" id="KW-0479">Metal-binding</keyword>
<evidence type="ECO:0000256" key="1">
    <source>
        <dbReference type="ARBA" id="ARBA00005495"/>
    </source>
</evidence>
<comment type="similarity">
    <text evidence="1">Belongs to the Gfa family.</text>
</comment>
<protein>
    <submittedName>
        <fullName evidence="6">GFA family protein</fullName>
    </submittedName>
</protein>
<evidence type="ECO:0000259" key="5">
    <source>
        <dbReference type="PROSITE" id="PS51891"/>
    </source>
</evidence>
<evidence type="ECO:0000256" key="2">
    <source>
        <dbReference type="ARBA" id="ARBA00022723"/>
    </source>
</evidence>
<dbReference type="Proteomes" id="UP000241206">
    <property type="component" value="Unassembled WGS sequence"/>
</dbReference>
<keyword evidence="4" id="KW-0456">Lyase</keyword>
<dbReference type="GO" id="GO:0046872">
    <property type="term" value="F:metal ion binding"/>
    <property type="evidence" value="ECO:0007669"/>
    <property type="project" value="UniProtKB-KW"/>
</dbReference>
<dbReference type="Pfam" id="PF04828">
    <property type="entry name" value="GFA"/>
    <property type="match status" value="1"/>
</dbReference>
<dbReference type="InterPro" id="IPR006913">
    <property type="entry name" value="CENP-V/GFA"/>
</dbReference>
<proteinExistence type="inferred from homology"/>
<dbReference type="InterPro" id="IPR011057">
    <property type="entry name" value="Mss4-like_sf"/>
</dbReference>
<dbReference type="GO" id="GO:0016846">
    <property type="term" value="F:carbon-sulfur lyase activity"/>
    <property type="evidence" value="ECO:0007669"/>
    <property type="project" value="InterPro"/>
</dbReference>
<evidence type="ECO:0000256" key="3">
    <source>
        <dbReference type="ARBA" id="ARBA00022833"/>
    </source>
</evidence>
<dbReference type="PANTHER" id="PTHR33337">
    <property type="entry name" value="GFA DOMAIN-CONTAINING PROTEIN"/>
    <property type="match status" value="1"/>
</dbReference>
<name>A0A2T4I8E5_9SPHN</name>
<evidence type="ECO:0000256" key="4">
    <source>
        <dbReference type="ARBA" id="ARBA00023239"/>
    </source>
</evidence>
<dbReference type="PROSITE" id="PS51891">
    <property type="entry name" value="CENP_V_GFA"/>
    <property type="match status" value="1"/>
</dbReference>
<keyword evidence="3" id="KW-0862">Zinc</keyword>
<dbReference type="AlphaFoldDB" id="A0A2T4I8E5"/>
<dbReference type="SUPFAM" id="SSF51316">
    <property type="entry name" value="Mss4-like"/>
    <property type="match status" value="1"/>
</dbReference>